<dbReference type="EMBL" id="LJIG01016089">
    <property type="protein sequence ID" value="KRT81647.1"/>
    <property type="molecule type" value="Genomic_DNA"/>
</dbReference>
<dbReference type="Proteomes" id="UP000051574">
    <property type="component" value="Unassembled WGS sequence"/>
</dbReference>
<proteinExistence type="predicted"/>
<accession>A0A0T6B2H1</accession>
<evidence type="ECO:0000256" key="1">
    <source>
        <dbReference type="SAM" id="Coils"/>
    </source>
</evidence>
<comment type="caution">
    <text evidence="2">The sequence shown here is derived from an EMBL/GenBank/DDBJ whole genome shotgun (WGS) entry which is preliminary data.</text>
</comment>
<keyword evidence="3" id="KW-1185">Reference proteome</keyword>
<evidence type="ECO:0000313" key="3">
    <source>
        <dbReference type="Proteomes" id="UP000051574"/>
    </source>
</evidence>
<protein>
    <submittedName>
        <fullName evidence="2">Uncharacterized protein</fullName>
    </submittedName>
</protein>
<gene>
    <name evidence="2" type="ORF">AMK59_5054</name>
</gene>
<dbReference type="Gene3D" id="1.10.287.1490">
    <property type="match status" value="1"/>
</dbReference>
<name>A0A0T6B2H1_9SCAR</name>
<reference evidence="2 3" key="1">
    <citation type="submission" date="2015-09" db="EMBL/GenBank/DDBJ databases">
        <title>Draft genome of the scarab beetle Oryctes borbonicus.</title>
        <authorList>
            <person name="Meyer J.M."/>
            <person name="Markov G.V."/>
            <person name="Baskaran P."/>
            <person name="Herrmann M."/>
            <person name="Sommer R.J."/>
            <person name="Roedelsperger C."/>
        </authorList>
    </citation>
    <scope>NUCLEOTIDE SEQUENCE [LARGE SCALE GENOMIC DNA]</scope>
    <source>
        <strain evidence="2">OB123</strain>
        <tissue evidence="2">Whole animal</tissue>
    </source>
</reference>
<feature type="coiled-coil region" evidence="1">
    <location>
        <begin position="7"/>
        <end position="132"/>
    </location>
</feature>
<keyword evidence="1" id="KW-0175">Coiled coil</keyword>
<dbReference type="AlphaFoldDB" id="A0A0T6B2H1"/>
<dbReference type="OrthoDB" id="269872at2759"/>
<organism evidence="2 3">
    <name type="scientific">Oryctes borbonicus</name>
    <dbReference type="NCBI Taxonomy" id="1629725"/>
    <lineage>
        <taxon>Eukaryota</taxon>
        <taxon>Metazoa</taxon>
        <taxon>Ecdysozoa</taxon>
        <taxon>Arthropoda</taxon>
        <taxon>Hexapoda</taxon>
        <taxon>Insecta</taxon>
        <taxon>Pterygota</taxon>
        <taxon>Neoptera</taxon>
        <taxon>Endopterygota</taxon>
        <taxon>Coleoptera</taxon>
        <taxon>Polyphaga</taxon>
        <taxon>Scarabaeiformia</taxon>
        <taxon>Scarabaeidae</taxon>
        <taxon>Dynastinae</taxon>
        <taxon>Oryctes</taxon>
    </lineage>
</organism>
<evidence type="ECO:0000313" key="2">
    <source>
        <dbReference type="EMBL" id="KRT81647.1"/>
    </source>
</evidence>
<sequence length="141" mass="16391">MGAKGMNHFFRAKIKKMQNDNERLQSEYKAKCDELKKLQRETQKAEEEKEKWFQMSTGHKTHITKLESQLSSLSSKLQSKDGENAALKKENEQLQKDLKNEILNISNMDNKIKKLTEESDKQKACLKNAKQEEKVFIATNS</sequence>